<name>A0AAD4CY10_ASPNN</name>
<reference evidence="1" key="2">
    <citation type="submission" date="2020-02" db="EMBL/GenBank/DDBJ databases">
        <authorList>
            <person name="Gilchrist C.L.M."/>
            <person name="Chooi Y.-H."/>
        </authorList>
    </citation>
    <scope>NUCLEOTIDE SEQUENCE</scope>
    <source>
        <strain evidence="1">MST-FP2251</strain>
    </source>
</reference>
<gene>
    <name evidence="1" type="ORF">FE257_004436</name>
</gene>
<sequence length="469" mass="54806">MAQHTETLNWDTLTSHFEYRPLDHTSTPRASNLYLRLAPNQTTDIYSFATEFAYKIAVDIKAERQKYPEKYQRPKEDDYLLDDATALKISPTVQRLHYQRKTEIRACTHHDDEDTRFSRDDGYSYYDSGRSFSDGFEFNCDCALPLRERKVHAFLRQYRQNGCYMFERVNGAATFNMNVTMALLVHGELDLVLRICSHPDVDYQYWREVQQCQCVGAEEGWDQLYRLALRAYLVLNIMRQFPKLRVPGPKRTTPYTETYRDTKLYQEIVYECTNLEAEVPGLSHYYFFGMTEKTSKTVFQRRNMAKMNGPGAHLLPPSFLNFLDRTPMSPQAIAFLGEYGFPYGHAPFEVFRDEFSESSLPHETEREEVCHLLRSTVLPEELVIQVMDEAGYNGRTRQLLVAHDPLAEENATILDHYLAECWRIMVQCSVFAHGLGEDIKWKQEVIWFLRHNIRGPEGQLLEYVGSEMS</sequence>
<organism evidence="1 2">
    <name type="scientific">Aspergillus nanangensis</name>
    <dbReference type="NCBI Taxonomy" id="2582783"/>
    <lineage>
        <taxon>Eukaryota</taxon>
        <taxon>Fungi</taxon>
        <taxon>Dikarya</taxon>
        <taxon>Ascomycota</taxon>
        <taxon>Pezizomycotina</taxon>
        <taxon>Eurotiomycetes</taxon>
        <taxon>Eurotiomycetidae</taxon>
        <taxon>Eurotiales</taxon>
        <taxon>Aspergillaceae</taxon>
        <taxon>Aspergillus</taxon>
        <taxon>Aspergillus subgen. Circumdati</taxon>
    </lineage>
</organism>
<dbReference type="AlphaFoldDB" id="A0AAD4CY10"/>
<protein>
    <submittedName>
        <fullName evidence="1">Uncharacterized protein</fullName>
    </submittedName>
</protein>
<reference evidence="1" key="1">
    <citation type="journal article" date="2019" name="Beilstein J. Org. Chem.">
        <title>Nanangenines: drimane sesquiterpenoids as the dominant metabolite cohort of a novel Australian fungus, Aspergillus nanangensis.</title>
        <authorList>
            <person name="Lacey H.J."/>
            <person name="Gilchrist C.L.M."/>
            <person name="Crombie A."/>
            <person name="Kalaitzis J.A."/>
            <person name="Vuong D."/>
            <person name="Rutledge P.J."/>
            <person name="Turner P."/>
            <person name="Pitt J.I."/>
            <person name="Lacey E."/>
            <person name="Chooi Y.H."/>
            <person name="Piggott A.M."/>
        </authorList>
    </citation>
    <scope>NUCLEOTIDE SEQUENCE</scope>
    <source>
        <strain evidence="1">MST-FP2251</strain>
    </source>
</reference>
<keyword evidence="2" id="KW-1185">Reference proteome</keyword>
<comment type="caution">
    <text evidence="1">The sequence shown here is derived from an EMBL/GenBank/DDBJ whole genome shotgun (WGS) entry which is preliminary data.</text>
</comment>
<evidence type="ECO:0000313" key="1">
    <source>
        <dbReference type="EMBL" id="KAF9894815.1"/>
    </source>
</evidence>
<proteinExistence type="predicted"/>
<evidence type="ECO:0000313" key="2">
    <source>
        <dbReference type="Proteomes" id="UP001194746"/>
    </source>
</evidence>
<dbReference type="EMBL" id="VCAU01000002">
    <property type="protein sequence ID" value="KAF9894815.1"/>
    <property type="molecule type" value="Genomic_DNA"/>
</dbReference>
<accession>A0AAD4CY10</accession>
<dbReference type="Proteomes" id="UP001194746">
    <property type="component" value="Unassembled WGS sequence"/>
</dbReference>